<dbReference type="EMBL" id="KQ965769">
    <property type="protein sequence ID" value="KXS14495.1"/>
    <property type="molecule type" value="Genomic_DNA"/>
</dbReference>
<dbReference type="GO" id="GO:0019887">
    <property type="term" value="F:protein kinase regulator activity"/>
    <property type="evidence" value="ECO:0007669"/>
    <property type="project" value="UniProtKB-ARBA"/>
</dbReference>
<dbReference type="STRING" id="1344416.A0A139ADH5"/>
<feature type="region of interest" description="Disordered" evidence="6">
    <location>
        <begin position="318"/>
        <end position="391"/>
    </location>
</feature>
<dbReference type="GO" id="GO:0051726">
    <property type="term" value="P:regulation of cell cycle"/>
    <property type="evidence" value="ECO:0007669"/>
    <property type="project" value="UniProtKB-ARBA"/>
</dbReference>
<evidence type="ECO:0000313" key="9">
    <source>
        <dbReference type="Proteomes" id="UP000070544"/>
    </source>
</evidence>
<dbReference type="PANTHER" id="PTHR10177">
    <property type="entry name" value="CYCLINS"/>
    <property type="match status" value="1"/>
</dbReference>
<dbReference type="Gene3D" id="1.10.472.10">
    <property type="entry name" value="Cyclin-like"/>
    <property type="match status" value="2"/>
</dbReference>
<sequence>MAAPLVVPPRRSSQSAHLRVQRPPPWVEREETHDLVDIIRLDEDDPELLPDCRSLDQQTELTDNMRQRVVAWLIDIRNDMHYHDASLHLAVLLADRTISKIKVLARNYQLVAIACLWIAVKFEEEAHKVPKLGHLCQLAMNDLDGDSILFVEREILHALNFNISVRTGHWFLAVGGLKLLSRWAPKYAEALDGRRILKRALRLAFAHLEKSLHYSDFLGVKPSLMAEATLATSCQTLKLPYSDNNLSCDEVKEVADLLLRLISARSATEVAFSTPTRLERPPVRIPLTPITPSNTEGSTHHNSLVTYSTTVVCNWLPTPPSTGPFRRNDSTDDYPDDPMMLSSQGFNDSTDATRQPRGSRADRDAGWAKADPRSRSRSPTASQGSQHGRVDDLRLISKSFLTRSPPLADVL</sequence>
<evidence type="ECO:0000256" key="1">
    <source>
        <dbReference type="ARBA" id="ARBA00008742"/>
    </source>
</evidence>
<evidence type="ECO:0000256" key="5">
    <source>
        <dbReference type="RuleBase" id="RU000383"/>
    </source>
</evidence>
<feature type="compositionally biased region" description="Basic and acidic residues" evidence="6">
    <location>
        <begin position="359"/>
        <end position="374"/>
    </location>
</feature>
<dbReference type="SMART" id="SM00385">
    <property type="entry name" value="CYCLIN"/>
    <property type="match status" value="1"/>
</dbReference>
<evidence type="ECO:0000313" key="8">
    <source>
        <dbReference type="EMBL" id="KXS14495.1"/>
    </source>
</evidence>
<reference evidence="8 9" key="1">
    <citation type="journal article" date="2015" name="Genome Biol. Evol.">
        <title>Phylogenomic analyses indicate that early fungi evolved digesting cell walls of algal ancestors of land plants.</title>
        <authorList>
            <person name="Chang Y."/>
            <person name="Wang S."/>
            <person name="Sekimoto S."/>
            <person name="Aerts A.L."/>
            <person name="Choi C."/>
            <person name="Clum A."/>
            <person name="LaButti K.M."/>
            <person name="Lindquist E.A."/>
            <person name="Yee Ngan C."/>
            <person name="Ohm R.A."/>
            <person name="Salamov A.A."/>
            <person name="Grigoriev I.V."/>
            <person name="Spatafora J.W."/>
            <person name="Berbee M.L."/>
        </authorList>
    </citation>
    <scope>NUCLEOTIDE SEQUENCE [LARGE SCALE GENOMIC DNA]</scope>
    <source>
        <strain evidence="8 9">JEL478</strain>
    </source>
</reference>
<dbReference type="InterPro" id="IPR013763">
    <property type="entry name" value="Cyclin-like_dom"/>
</dbReference>
<dbReference type="FunFam" id="1.10.472.10:FF:000010">
    <property type="entry name" value="G1/S-specific cyclin Cln1"/>
    <property type="match status" value="1"/>
</dbReference>
<evidence type="ECO:0000256" key="6">
    <source>
        <dbReference type="SAM" id="MobiDB-lite"/>
    </source>
</evidence>
<dbReference type="Proteomes" id="UP000070544">
    <property type="component" value="Unassembled WGS sequence"/>
</dbReference>
<name>A0A139ADH5_GONPJ</name>
<keyword evidence="3 5" id="KW-0195">Cyclin</keyword>
<gene>
    <name evidence="8" type="ORF">M427DRAFT_156007</name>
</gene>
<evidence type="ECO:0000259" key="7">
    <source>
        <dbReference type="SMART" id="SM00385"/>
    </source>
</evidence>
<comment type="similarity">
    <text evidence="1 5">Belongs to the cyclin family.</text>
</comment>
<keyword evidence="9" id="KW-1185">Reference proteome</keyword>
<dbReference type="Pfam" id="PF00134">
    <property type="entry name" value="Cyclin_N"/>
    <property type="match status" value="1"/>
</dbReference>
<evidence type="ECO:0000256" key="4">
    <source>
        <dbReference type="ARBA" id="ARBA00023306"/>
    </source>
</evidence>
<feature type="region of interest" description="Disordered" evidence="6">
    <location>
        <begin position="1"/>
        <end position="24"/>
    </location>
</feature>
<keyword evidence="4" id="KW-0131">Cell cycle</keyword>
<evidence type="ECO:0000256" key="3">
    <source>
        <dbReference type="ARBA" id="ARBA00023127"/>
    </source>
</evidence>
<dbReference type="AlphaFoldDB" id="A0A139ADH5"/>
<dbReference type="OrthoDB" id="5590282at2759"/>
<dbReference type="InterPro" id="IPR039361">
    <property type="entry name" value="Cyclin"/>
</dbReference>
<accession>A0A139ADH5</accession>
<feature type="compositionally biased region" description="Polar residues" evidence="6">
    <location>
        <begin position="377"/>
        <end position="386"/>
    </location>
</feature>
<dbReference type="SUPFAM" id="SSF47954">
    <property type="entry name" value="Cyclin-like"/>
    <property type="match status" value="1"/>
</dbReference>
<dbReference type="InterPro" id="IPR006671">
    <property type="entry name" value="Cyclin_N"/>
</dbReference>
<protein>
    <submittedName>
        <fullName evidence="8">Cyclin-like protein</fullName>
    </submittedName>
</protein>
<proteinExistence type="inferred from homology"/>
<dbReference type="InterPro" id="IPR036915">
    <property type="entry name" value="Cyclin-like_sf"/>
</dbReference>
<dbReference type="GO" id="GO:0051301">
    <property type="term" value="P:cell division"/>
    <property type="evidence" value="ECO:0007669"/>
    <property type="project" value="UniProtKB-KW"/>
</dbReference>
<feature type="compositionally biased region" description="Polar residues" evidence="6">
    <location>
        <begin position="341"/>
        <end position="353"/>
    </location>
</feature>
<feature type="domain" description="Cyclin-like" evidence="7">
    <location>
        <begin position="71"/>
        <end position="157"/>
    </location>
</feature>
<evidence type="ECO:0000256" key="2">
    <source>
        <dbReference type="ARBA" id="ARBA00022618"/>
    </source>
</evidence>
<organism evidence="8 9">
    <name type="scientific">Gonapodya prolifera (strain JEL478)</name>
    <name type="common">Monoblepharis prolifera</name>
    <dbReference type="NCBI Taxonomy" id="1344416"/>
    <lineage>
        <taxon>Eukaryota</taxon>
        <taxon>Fungi</taxon>
        <taxon>Fungi incertae sedis</taxon>
        <taxon>Chytridiomycota</taxon>
        <taxon>Chytridiomycota incertae sedis</taxon>
        <taxon>Monoblepharidomycetes</taxon>
        <taxon>Monoblepharidales</taxon>
        <taxon>Gonapodyaceae</taxon>
        <taxon>Gonapodya</taxon>
    </lineage>
</organism>
<keyword evidence="2" id="KW-0132">Cell division</keyword>